<dbReference type="NCBIfam" id="TIGR01068">
    <property type="entry name" value="thioredoxin"/>
    <property type="match status" value="1"/>
</dbReference>
<dbReference type="CDD" id="cd02947">
    <property type="entry name" value="TRX_family"/>
    <property type="match status" value="1"/>
</dbReference>
<dbReference type="GO" id="GO:0015035">
    <property type="term" value="F:protein-disulfide reductase activity"/>
    <property type="evidence" value="ECO:0007669"/>
    <property type="project" value="UniProtKB-UniRule"/>
</dbReference>
<gene>
    <name evidence="11" type="ORF">BCR25_09210</name>
</gene>
<protein>
    <recommendedName>
        <fullName evidence="2 7">Thioredoxin</fullName>
    </recommendedName>
</protein>
<evidence type="ECO:0000256" key="4">
    <source>
        <dbReference type="ARBA" id="ARBA00022982"/>
    </source>
</evidence>
<sequence>MMIKAITDENFVQETSQGIILVEFWAEWCSYCKMLEPVLEELTREYSSNIQIKSINVETNEAIPAKYDVMSLPTMILFENGEAKEKIVGYYPKKVLKEYIEEVIQK</sequence>
<evidence type="ECO:0000313" key="12">
    <source>
        <dbReference type="Proteomes" id="UP000095094"/>
    </source>
</evidence>
<dbReference type="Gene3D" id="3.40.30.10">
    <property type="entry name" value="Glutaredoxin"/>
    <property type="match status" value="1"/>
</dbReference>
<comment type="similarity">
    <text evidence="1 8">Belongs to the thioredoxin family.</text>
</comment>
<proteinExistence type="inferred from homology"/>
<dbReference type="SUPFAM" id="SSF52833">
    <property type="entry name" value="Thioredoxin-like"/>
    <property type="match status" value="1"/>
</dbReference>
<evidence type="ECO:0000256" key="6">
    <source>
        <dbReference type="ARBA" id="ARBA00023284"/>
    </source>
</evidence>
<feature type="disulfide bond" description="Redox-active" evidence="9">
    <location>
        <begin position="29"/>
        <end position="32"/>
    </location>
</feature>
<keyword evidence="12" id="KW-1185">Reference proteome</keyword>
<dbReference type="AlphaFoldDB" id="A0A1E5GDB1"/>
<reference evidence="12" key="1">
    <citation type="submission" date="2016-09" db="EMBL/GenBank/DDBJ databases">
        <authorList>
            <person name="Gulvik C.A."/>
        </authorList>
    </citation>
    <scope>NUCLEOTIDE SEQUENCE [LARGE SCALE GENOMIC DNA]</scope>
    <source>
        <strain evidence="12">LMG 8895</strain>
    </source>
</reference>
<evidence type="ECO:0000313" key="11">
    <source>
        <dbReference type="EMBL" id="OEG10716.1"/>
    </source>
</evidence>
<evidence type="ECO:0000256" key="5">
    <source>
        <dbReference type="ARBA" id="ARBA00023157"/>
    </source>
</evidence>
<dbReference type="PIRSF" id="PIRSF000077">
    <property type="entry name" value="Thioredoxin"/>
    <property type="match status" value="1"/>
</dbReference>
<comment type="caution">
    <text evidence="11">The sequence shown here is derived from an EMBL/GenBank/DDBJ whole genome shotgun (WGS) entry which is preliminary data.</text>
</comment>
<evidence type="ECO:0000256" key="7">
    <source>
        <dbReference type="NCBIfam" id="TIGR01068"/>
    </source>
</evidence>
<dbReference type="InterPro" id="IPR036249">
    <property type="entry name" value="Thioredoxin-like_sf"/>
</dbReference>
<organism evidence="11 12">
    <name type="scientific">Enterococcus termitis</name>
    <dbReference type="NCBI Taxonomy" id="332950"/>
    <lineage>
        <taxon>Bacteria</taxon>
        <taxon>Bacillati</taxon>
        <taxon>Bacillota</taxon>
        <taxon>Bacilli</taxon>
        <taxon>Lactobacillales</taxon>
        <taxon>Enterococcaceae</taxon>
        <taxon>Enterococcus</taxon>
    </lineage>
</organism>
<evidence type="ECO:0000259" key="10">
    <source>
        <dbReference type="PROSITE" id="PS51352"/>
    </source>
</evidence>
<evidence type="ECO:0000256" key="3">
    <source>
        <dbReference type="ARBA" id="ARBA00022448"/>
    </source>
</evidence>
<dbReference type="InterPro" id="IPR005746">
    <property type="entry name" value="Thioredoxin"/>
</dbReference>
<dbReference type="PANTHER" id="PTHR45663:SF11">
    <property type="entry name" value="GEO12009P1"/>
    <property type="match status" value="1"/>
</dbReference>
<evidence type="ECO:0000256" key="2">
    <source>
        <dbReference type="ARBA" id="ARBA00020570"/>
    </source>
</evidence>
<dbReference type="GO" id="GO:0045454">
    <property type="term" value="P:cell redox homeostasis"/>
    <property type="evidence" value="ECO:0007669"/>
    <property type="project" value="TreeGrafter"/>
</dbReference>
<keyword evidence="6 9" id="KW-0676">Redox-active center</keyword>
<keyword evidence="3" id="KW-0813">Transport</keyword>
<evidence type="ECO:0000256" key="1">
    <source>
        <dbReference type="ARBA" id="ARBA00008987"/>
    </source>
</evidence>
<dbReference type="PRINTS" id="PR00421">
    <property type="entry name" value="THIOREDOXIN"/>
</dbReference>
<keyword evidence="5 9" id="KW-1015">Disulfide bond</keyword>
<dbReference type="EMBL" id="MIJY01000043">
    <property type="protein sequence ID" value="OEG10716.1"/>
    <property type="molecule type" value="Genomic_DNA"/>
</dbReference>
<name>A0A1E5GDB1_9ENTE</name>
<dbReference type="Pfam" id="PF00085">
    <property type="entry name" value="Thioredoxin"/>
    <property type="match status" value="1"/>
</dbReference>
<dbReference type="GO" id="GO:0005829">
    <property type="term" value="C:cytosol"/>
    <property type="evidence" value="ECO:0007669"/>
    <property type="project" value="TreeGrafter"/>
</dbReference>
<accession>A0A1E5GDB1</accession>
<dbReference type="PROSITE" id="PS51352">
    <property type="entry name" value="THIOREDOXIN_2"/>
    <property type="match status" value="1"/>
</dbReference>
<dbReference type="Proteomes" id="UP000095094">
    <property type="component" value="Unassembled WGS sequence"/>
</dbReference>
<keyword evidence="4" id="KW-0249">Electron transport</keyword>
<evidence type="ECO:0000256" key="8">
    <source>
        <dbReference type="PIRNR" id="PIRNR000077"/>
    </source>
</evidence>
<evidence type="ECO:0000256" key="9">
    <source>
        <dbReference type="PIRSR" id="PIRSR000077-4"/>
    </source>
</evidence>
<dbReference type="FunFam" id="3.40.30.10:FF:000001">
    <property type="entry name" value="Thioredoxin"/>
    <property type="match status" value="1"/>
</dbReference>
<feature type="domain" description="Thioredoxin" evidence="10">
    <location>
        <begin position="1"/>
        <end position="106"/>
    </location>
</feature>
<dbReference type="InterPro" id="IPR013766">
    <property type="entry name" value="Thioredoxin_domain"/>
</dbReference>
<dbReference type="PANTHER" id="PTHR45663">
    <property type="entry name" value="GEO12009P1"/>
    <property type="match status" value="1"/>
</dbReference>